<accession>A0A1H9XXG9</accession>
<feature type="chain" id="PRO_5011582930" evidence="2">
    <location>
        <begin position="21"/>
        <end position="102"/>
    </location>
</feature>
<reference evidence="4" key="1">
    <citation type="submission" date="2016-10" db="EMBL/GenBank/DDBJ databases">
        <authorList>
            <person name="Varghese N."/>
            <person name="Submissions S."/>
        </authorList>
    </citation>
    <scope>NUCLEOTIDE SEQUENCE [LARGE SCALE GENOMIC DNA]</scope>
    <source>
        <strain evidence="4">CGMCC 4.578</strain>
    </source>
</reference>
<dbReference type="AlphaFoldDB" id="A0A1H9XXG9"/>
<dbReference type="Proteomes" id="UP000199028">
    <property type="component" value="Unassembled WGS sequence"/>
</dbReference>
<feature type="compositionally biased region" description="Low complexity" evidence="1">
    <location>
        <begin position="75"/>
        <end position="95"/>
    </location>
</feature>
<evidence type="ECO:0000256" key="2">
    <source>
        <dbReference type="SAM" id="SignalP"/>
    </source>
</evidence>
<organism evidence="3 4">
    <name type="scientific">Lentzea flaviverrucosa</name>
    <dbReference type="NCBI Taxonomy" id="200379"/>
    <lineage>
        <taxon>Bacteria</taxon>
        <taxon>Bacillati</taxon>
        <taxon>Actinomycetota</taxon>
        <taxon>Actinomycetes</taxon>
        <taxon>Pseudonocardiales</taxon>
        <taxon>Pseudonocardiaceae</taxon>
        <taxon>Lentzea</taxon>
    </lineage>
</organism>
<dbReference type="EMBL" id="FOFT01000022">
    <property type="protein sequence ID" value="SES50862.1"/>
    <property type="molecule type" value="Genomic_DNA"/>
</dbReference>
<gene>
    <name evidence="3" type="ORF">SAMN05216195_122100</name>
</gene>
<feature type="region of interest" description="Disordered" evidence="1">
    <location>
        <begin position="75"/>
        <end position="102"/>
    </location>
</feature>
<evidence type="ECO:0000256" key="1">
    <source>
        <dbReference type="SAM" id="MobiDB-lite"/>
    </source>
</evidence>
<proteinExistence type="predicted"/>
<evidence type="ECO:0000313" key="4">
    <source>
        <dbReference type="Proteomes" id="UP000199028"/>
    </source>
</evidence>
<keyword evidence="4" id="KW-1185">Reference proteome</keyword>
<sequence>MRWLALLLALLLAFVGTSTRDTTADRPGSGLNAPVSAVHVQTTASPDACWALLGPATGPCPPPARAAVVAAAAQNAEATTAGHRSSRAPPHAAAPGSTHPLT</sequence>
<dbReference type="RefSeq" id="WP_090073724.1">
    <property type="nucleotide sequence ID" value="NZ_FOFT01000022.1"/>
</dbReference>
<protein>
    <submittedName>
        <fullName evidence="3">Uncharacterized protein</fullName>
    </submittedName>
</protein>
<evidence type="ECO:0000313" key="3">
    <source>
        <dbReference type="EMBL" id="SES50862.1"/>
    </source>
</evidence>
<name>A0A1H9XXG9_9PSEU</name>
<feature type="signal peptide" evidence="2">
    <location>
        <begin position="1"/>
        <end position="20"/>
    </location>
</feature>
<keyword evidence="2" id="KW-0732">Signal</keyword>
<dbReference type="OrthoDB" id="3700268at2"/>